<evidence type="ECO:0000313" key="10">
    <source>
        <dbReference type="EMBL" id="CAI9088784.1"/>
    </source>
</evidence>
<keyword evidence="4" id="KW-0862">Zinc</keyword>
<gene>
    <name evidence="10" type="ORF">OLC1_LOCUS1279</name>
</gene>
<dbReference type="SUPFAM" id="SSF55729">
    <property type="entry name" value="Acyl-CoA N-acyltransferases (Nat)"/>
    <property type="match status" value="1"/>
</dbReference>
<dbReference type="SUPFAM" id="SSF57903">
    <property type="entry name" value="FYVE/PHD zinc finger"/>
    <property type="match status" value="1"/>
</dbReference>
<evidence type="ECO:0000256" key="2">
    <source>
        <dbReference type="ARBA" id="ARBA00022723"/>
    </source>
</evidence>
<dbReference type="Pfam" id="PF00628">
    <property type="entry name" value="PHD"/>
    <property type="match status" value="1"/>
</dbReference>
<feature type="domain" description="N-acetyltransferase" evidence="9">
    <location>
        <begin position="929"/>
        <end position="1091"/>
    </location>
</feature>
<sequence length="1279" mass="141967">MIFGKEFEELQDETATGSFDETQIFKEVFLQGGSGSKRCLVTRAVNFETDTKQTNVSSCSNSAGTTLVSQLYPCDIKEDPQGKSGVGCGNEDSFFTEHEIKRARLSVNDSCSGPSSQASWNSAGSSEGVDSSLPGASCHSVTYRLVESSSQGVTSGCYLLKRNLEPSAGHESDDSKECKLTSLDKFNEKEIAVSNTMAPISQDSHTTKLLVSKSPVTALYTTATGRLAKPRWKDHCFLELDESELSLPKDVKNDPRPLLRYHIISLLGALGWVVGRRRRNNKQNVVGEHVYKSPEGRPIREFHRAWSMVRGRLFSDVNNILRMTDYIQWTDVTQFRDDLSRAASEIEKHLGNLNSSAALAHLWSLLDPFANVVFIKRTLRLFKEGKPVKARRSIVIHPYGKCESGFCLDANQGLLSHSSLYSEKGDTDSLSNVTATAAKSRSISGTERISLKQNTISVCKLDCPCKQAGISSSDVSVSCGNAHTSLRGFDTVSPGQESGRSSVTCDKERFDHHEDLHARDLVDASMHQYKVGDDTFDIRSHSLDLASLTADSTCRSYALKSDNDDACFTAQKRKVSKKSKKISKIGLASSLYHNDSQQRYLPENHTVRASKKSKKCGLKDDDLLISAIIINKNAKATQKTSICKSKPPRKWKRQKGSCKLLLRSLNRGGKHLIEGKWSLVGQRNILSWLLHLGVVSLNEVIQYRSPRSDIVVKDGFITRGGILCKCCNELLSISEFKHHSGFMHNRPCLNLFMESGKPFTLCQLEAWSAEYKARKLTPRSVLVEEIDENDDSCGRCGDGGELICCDKCPSTFHPACLYAQEIPEGNWYCPQCTCRICSDVVDNNDSSGPLGMLKCSQCENKYHEACLLQRGLKIESASDTWCCSESCEEIYAGLQSRIGVMNLISDSYYWTLLKCIHGDQKVHTAQKFVALKAEVNSKLAVALTIMEECFLPMVDPRTGIDMIPQVVYNWGSQFARLNYCGFYTVVLEKNDILMSIASIRIHGSTVAEMPLIATCCKYRRQGMCRRLLNSIEQMLKSLKVQKLVISAIPGLVETWTEGFGFKPLEDQEKRSLSNFSLMVFPGTVWLKKPMFVDDPSDKLSECQIPSPAGAAEPNLMAGCIQEDLLGQPGEQSIPFQEHRLEESEGEVSFRVFGSGSEPQLCSSVQDGFQAEEGQEVSNTADENPKYDETTSVRRNKTGHSGQEDAEFTEAQYVDSGCEDSEFAEAQYANQVTRVSSYNGRSSFLGKSQLEKVGCLEGQELYESRNSLVETKSPRKINVI</sequence>
<keyword evidence="11" id="KW-1185">Reference proteome</keyword>
<keyword evidence="3 6" id="KW-0863">Zinc-finger</keyword>
<dbReference type="PROSITE" id="PS51186">
    <property type="entry name" value="GNAT"/>
    <property type="match status" value="1"/>
</dbReference>
<dbReference type="InterPro" id="IPR000182">
    <property type="entry name" value="GNAT_dom"/>
</dbReference>
<evidence type="ECO:0000259" key="9">
    <source>
        <dbReference type="PROSITE" id="PS51186"/>
    </source>
</evidence>
<name>A0AAV1BZI0_OLDCO</name>
<evidence type="ECO:0000256" key="5">
    <source>
        <dbReference type="ARBA" id="ARBA00023242"/>
    </source>
</evidence>
<reference evidence="10" key="1">
    <citation type="submission" date="2023-03" db="EMBL/GenBank/DDBJ databases">
        <authorList>
            <person name="Julca I."/>
        </authorList>
    </citation>
    <scope>NUCLEOTIDE SEQUENCE</scope>
</reference>
<dbReference type="SMART" id="SM00249">
    <property type="entry name" value="PHD"/>
    <property type="match status" value="2"/>
</dbReference>
<feature type="region of interest" description="Disordered" evidence="7">
    <location>
        <begin position="1172"/>
        <end position="1204"/>
    </location>
</feature>
<organism evidence="10 11">
    <name type="scientific">Oldenlandia corymbosa var. corymbosa</name>
    <dbReference type="NCBI Taxonomy" id="529605"/>
    <lineage>
        <taxon>Eukaryota</taxon>
        <taxon>Viridiplantae</taxon>
        <taxon>Streptophyta</taxon>
        <taxon>Embryophyta</taxon>
        <taxon>Tracheophyta</taxon>
        <taxon>Spermatophyta</taxon>
        <taxon>Magnoliopsida</taxon>
        <taxon>eudicotyledons</taxon>
        <taxon>Gunneridae</taxon>
        <taxon>Pentapetalae</taxon>
        <taxon>asterids</taxon>
        <taxon>lamiids</taxon>
        <taxon>Gentianales</taxon>
        <taxon>Rubiaceae</taxon>
        <taxon>Rubioideae</taxon>
        <taxon>Spermacoceae</taxon>
        <taxon>Hedyotis-Oldenlandia complex</taxon>
        <taxon>Oldenlandia</taxon>
    </lineage>
</organism>
<feature type="region of interest" description="Disordered" evidence="7">
    <location>
        <begin position="107"/>
        <end position="126"/>
    </location>
</feature>
<dbReference type="InterPro" id="IPR013083">
    <property type="entry name" value="Znf_RING/FYVE/PHD"/>
</dbReference>
<dbReference type="GO" id="GO:0016747">
    <property type="term" value="F:acyltransferase activity, transferring groups other than amino-acyl groups"/>
    <property type="evidence" value="ECO:0007669"/>
    <property type="project" value="InterPro"/>
</dbReference>
<feature type="domain" description="PHD-type" evidence="8">
    <location>
        <begin position="790"/>
        <end position="835"/>
    </location>
</feature>
<comment type="subcellular location">
    <subcellularLocation>
        <location evidence="1">Nucleus</location>
    </subcellularLocation>
</comment>
<evidence type="ECO:0000313" key="11">
    <source>
        <dbReference type="Proteomes" id="UP001161247"/>
    </source>
</evidence>
<evidence type="ECO:0000256" key="3">
    <source>
        <dbReference type="ARBA" id="ARBA00022771"/>
    </source>
</evidence>
<dbReference type="InterPro" id="IPR056511">
    <property type="entry name" value="IDM1_C"/>
</dbReference>
<dbReference type="AlphaFoldDB" id="A0AAV1BZI0"/>
<dbReference type="InterPro" id="IPR011011">
    <property type="entry name" value="Znf_FYVE_PHD"/>
</dbReference>
<dbReference type="Proteomes" id="UP001161247">
    <property type="component" value="Chromosome 1"/>
</dbReference>
<dbReference type="InterPro" id="IPR032308">
    <property type="entry name" value="TDBD"/>
</dbReference>
<dbReference type="Gene3D" id="3.40.630.30">
    <property type="match status" value="1"/>
</dbReference>
<keyword evidence="2" id="KW-0479">Metal-binding</keyword>
<dbReference type="Gene3D" id="3.30.40.10">
    <property type="entry name" value="Zinc/RING finger domain, C3HC4 (zinc finger)"/>
    <property type="match status" value="1"/>
</dbReference>
<dbReference type="PROSITE" id="PS50016">
    <property type="entry name" value="ZF_PHD_2"/>
    <property type="match status" value="1"/>
</dbReference>
<proteinExistence type="predicted"/>
<dbReference type="InterPro" id="IPR016181">
    <property type="entry name" value="Acyl_CoA_acyltransferase"/>
</dbReference>
<protein>
    <submittedName>
        <fullName evidence="10">OLC1v1023211C3</fullName>
    </submittedName>
</protein>
<dbReference type="PANTHER" id="PTHR46508">
    <property type="entry name" value="PHD FINGER FAMILY PROTEIN"/>
    <property type="match status" value="1"/>
</dbReference>
<dbReference type="EMBL" id="OX459118">
    <property type="protein sequence ID" value="CAI9088784.1"/>
    <property type="molecule type" value="Genomic_DNA"/>
</dbReference>
<dbReference type="Pfam" id="PF23209">
    <property type="entry name" value="IDM1_C"/>
    <property type="match status" value="1"/>
</dbReference>
<dbReference type="GO" id="GO:0008270">
    <property type="term" value="F:zinc ion binding"/>
    <property type="evidence" value="ECO:0007669"/>
    <property type="project" value="UniProtKB-KW"/>
</dbReference>
<evidence type="ECO:0000256" key="7">
    <source>
        <dbReference type="SAM" id="MobiDB-lite"/>
    </source>
</evidence>
<dbReference type="InterPro" id="IPR001965">
    <property type="entry name" value="Znf_PHD"/>
</dbReference>
<evidence type="ECO:0000256" key="1">
    <source>
        <dbReference type="ARBA" id="ARBA00004123"/>
    </source>
</evidence>
<keyword evidence="5" id="KW-0539">Nucleus</keyword>
<dbReference type="PANTHER" id="PTHR46508:SF2">
    <property type="entry name" value="INCREASED DNA METHYLATION 1"/>
    <property type="match status" value="1"/>
</dbReference>
<dbReference type="GO" id="GO:0005634">
    <property type="term" value="C:nucleus"/>
    <property type="evidence" value="ECO:0007669"/>
    <property type="project" value="UniProtKB-SubCell"/>
</dbReference>
<dbReference type="InterPro" id="IPR019787">
    <property type="entry name" value="Znf_PHD-finger"/>
</dbReference>
<evidence type="ECO:0000256" key="6">
    <source>
        <dbReference type="PROSITE-ProRule" id="PRU00146"/>
    </source>
</evidence>
<accession>A0AAV1BZI0</accession>
<evidence type="ECO:0000259" key="8">
    <source>
        <dbReference type="PROSITE" id="PS50016"/>
    </source>
</evidence>
<feature type="compositionally biased region" description="Basic and acidic residues" evidence="7">
    <location>
        <begin position="1182"/>
        <end position="1191"/>
    </location>
</feature>
<evidence type="ECO:0000256" key="4">
    <source>
        <dbReference type="ARBA" id="ARBA00022833"/>
    </source>
</evidence>
<dbReference type="Pfam" id="PF16135">
    <property type="entry name" value="TDBD"/>
    <property type="match status" value="1"/>
</dbReference>
<feature type="compositionally biased region" description="Low complexity" evidence="7">
    <location>
        <begin position="115"/>
        <end position="126"/>
    </location>
</feature>